<protein>
    <recommendedName>
        <fullName evidence="1">Glycosyltransferase 2-like domain-containing protein</fullName>
    </recommendedName>
</protein>
<gene>
    <name evidence="2" type="ORF">EL26_11775</name>
</gene>
<keyword evidence="3" id="KW-1185">Reference proteome</keyword>
<dbReference type="InterPro" id="IPR001173">
    <property type="entry name" value="Glyco_trans_2-like"/>
</dbReference>
<dbReference type="AlphaFoldDB" id="A0A074LM33"/>
<dbReference type="Gene3D" id="3.90.550.10">
    <property type="entry name" value="Spore Coat Polysaccharide Biosynthesis Protein SpsA, Chain A"/>
    <property type="match status" value="1"/>
</dbReference>
<organism evidence="2 3">
    <name type="scientific">Tumebacillus flagellatus</name>
    <dbReference type="NCBI Taxonomy" id="1157490"/>
    <lineage>
        <taxon>Bacteria</taxon>
        <taxon>Bacillati</taxon>
        <taxon>Bacillota</taxon>
        <taxon>Bacilli</taxon>
        <taxon>Bacillales</taxon>
        <taxon>Alicyclobacillaceae</taxon>
        <taxon>Tumebacillus</taxon>
    </lineage>
</organism>
<dbReference type="InterPro" id="IPR050256">
    <property type="entry name" value="Glycosyltransferase_2"/>
</dbReference>
<reference evidence="2 3" key="1">
    <citation type="journal article" date="2013" name="Int. J. Syst. Evol. Microbiol.">
        <title>Tumebacillus flagellatus sp. nov., an alpha-amylase/pullulanase-producing bacterium isolated from cassava wastewater.</title>
        <authorList>
            <person name="Wang Q."/>
            <person name="Xie N."/>
            <person name="Qin Y."/>
            <person name="Shen N."/>
            <person name="Zhu J."/>
            <person name="Mi H."/>
            <person name="Huang R."/>
        </authorList>
    </citation>
    <scope>NUCLEOTIDE SEQUENCE [LARGE SCALE GENOMIC DNA]</scope>
    <source>
        <strain evidence="2 3">GST4</strain>
    </source>
</reference>
<dbReference type="EMBL" id="JMIR01000014">
    <property type="protein sequence ID" value="KEO83141.1"/>
    <property type="molecule type" value="Genomic_DNA"/>
</dbReference>
<dbReference type="InterPro" id="IPR029044">
    <property type="entry name" value="Nucleotide-diphossugar_trans"/>
</dbReference>
<accession>A0A074LM33</accession>
<dbReference type="SUPFAM" id="SSF53448">
    <property type="entry name" value="Nucleotide-diphospho-sugar transferases"/>
    <property type="match status" value="1"/>
</dbReference>
<dbReference type="eggNOG" id="COG1215">
    <property type="taxonomic scope" value="Bacteria"/>
</dbReference>
<evidence type="ECO:0000313" key="3">
    <source>
        <dbReference type="Proteomes" id="UP000027931"/>
    </source>
</evidence>
<dbReference type="Pfam" id="PF00535">
    <property type="entry name" value="Glycos_transf_2"/>
    <property type="match status" value="1"/>
</dbReference>
<dbReference type="PANTHER" id="PTHR48090:SF7">
    <property type="entry name" value="RFBJ PROTEIN"/>
    <property type="match status" value="1"/>
</dbReference>
<evidence type="ECO:0000259" key="1">
    <source>
        <dbReference type="Pfam" id="PF00535"/>
    </source>
</evidence>
<dbReference type="OrthoDB" id="2902148at2"/>
<proteinExistence type="predicted"/>
<dbReference type="PANTHER" id="PTHR48090">
    <property type="entry name" value="UNDECAPRENYL-PHOSPHATE 4-DEOXY-4-FORMAMIDO-L-ARABINOSE TRANSFERASE-RELATED"/>
    <property type="match status" value="1"/>
</dbReference>
<dbReference type="STRING" id="1157490.EL26_11775"/>
<feature type="domain" description="Glycosyltransferase 2-like" evidence="1">
    <location>
        <begin position="4"/>
        <end position="125"/>
    </location>
</feature>
<dbReference type="Proteomes" id="UP000027931">
    <property type="component" value="Unassembled WGS sequence"/>
</dbReference>
<evidence type="ECO:0000313" key="2">
    <source>
        <dbReference type="EMBL" id="KEO83141.1"/>
    </source>
</evidence>
<comment type="caution">
    <text evidence="2">The sequence shown here is derived from an EMBL/GenBank/DDBJ whole genome shotgun (WGS) entry which is preliminary data.</text>
</comment>
<dbReference type="RefSeq" id="WP_038088335.1">
    <property type="nucleotide sequence ID" value="NZ_JMIR01000014.1"/>
</dbReference>
<name>A0A074LM33_9BACL</name>
<sequence length="267" mass="29403">MFAVIPARNEASRIASAVRNVRLAGARQIVVVVNGCHDGTREVVKGLQGDDLTVITFREALGVDIPRAIGAAYAYSRGAERVLFYDGDLIGHHRDELAKLVESAQKFNVDLALTDTYGTVHDAADARDTLIRLRYDLNLKLGLAGRLGLSNPAHGPHVVSRRLLRDVPLSSLGKPPLLLAEAARLGLRIDTLARIPHARLGSAHKGPTHYERIRETIIGDLLEALCLVQGRKSVREYRGLVFDGYNSERRFDLLYRFAAALNNKKTD</sequence>